<dbReference type="Gene3D" id="3.40.50.2000">
    <property type="entry name" value="Glycogen Phosphorylase B"/>
    <property type="match status" value="2"/>
</dbReference>
<evidence type="ECO:0000313" key="4">
    <source>
        <dbReference type="Proteomes" id="UP000242329"/>
    </source>
</evidence>
<dbReference type="CDD" id="cd03822">
    <property type="entry name" value="GT4_mannosyltransferase-like"/>
    <property type="match status" value="1"/>
</dbReference>
<dbReference type="Pfam" id="PF00534">
    <property type="entry name" value="Glycos_transf_1"/>
    <property type="match status" value="1"/>
</dbReference>
<dbReference type="Proteomes" id="UP000242329">
    <property type="component" value="Unassembled WGS sequence"/>
</dbReference>
<dbReference type="PANTHER" id="PTHR12526:SF572">
    <property type="entry name" value="BLL5144 PROTEIN"/>
    <property type="match status" value="1"/>
</dbReference>
<sequence length="389" mass="43990">MSIVNLGTFPPKQCGIATFSKDLKNSLEINGEKVQIIAISDSNYNYNYGEEVIFNIKQQQKTDYQQAALLINNTPDIELVIVQHEYGIYGGESGNYILNFTENLNKPYIVVTHTVLPRPQKRQLNTLQKLCSRAEGVVCMTEHSAHLLTRLYKVNPDKIKVISHGVPPFKKENPEILKAKYGLTGYQIISTFGLIGPGKGLELGIRAMSEVVKEYPGTKYLILGQTHPMLKSREGEKYREMLIHLIKELNLENHVQFVNKFLSDEELGEYLYLTDIYLSPYPNKDQAVSGTLTFAIGCGRAIVSTSYTYALEVLKNERGLLASKADPHELACLIKMILGSRELKEKLQSRAYELGQKWSWPSIGQEYTCFIRKIIQNSKGEQKLNYAGL</sequence>
<dbReference type="AlphaFoldDB" id="A0A1M5QIS0"/>
<dbReference type="InterPro" id="IPR028098">
    <property type="entry name" value="Glyco_trans_4-like_N"/>
</dbReference>
<name>A0A1M5QIS0_9FIRM</name>
<dbReference type="PANTHER" id="PTHR12526">
    <property type="entry name" value="GLYCOSYLTRANSFERASE"/>
    <property type="match status" value="1"/>
</dbReference>
<accession>A0A1M5QIS0</accession>
<protein>
    <submittedName>
        <fullName evidence="3">Glycosyltransferase involved in cell wall bisynthesis</fullName>
    </submittedName>
</protein>
<dbReference type="InterPro" id="IPR001296">
    <property type="entry name" value="Glyco_trans_1"/>
</dbReference>
<evidence type="ECO:0000313" key="3">
    <source>
        <dbReference type="EMBL" id="SHH13690.1"/>
    </source>
</evidence>
<keyword evidence="3" id="KW-0808">Transferase</keyword>
<keyword evidence="4" id="KW-1185">Reference proteome</keyword>
<reference evidence="4" key="1">
    <citation type="submission" date="2016-11" db="EMBL/GenBank/DDBJ databases">
        <authorList>
            <person name="Varghese N."/>
            <person name="Submissions S."/>
        </authorList>
    </citation>
    <scope>NUCLEOTIDE SEQUENCE [LARGE SCALE GENOMIC DNA]</scope>
    <source>
        <strain evidence="4">DSM 11003</strain>
    </source>
</reference>
<dbReference type="EMBL" id="FQWY01000034">
    <property type="protein sequence ID" value="SHH13690.1"/>
    <property type="molecule type" value="Genomic_DNA"/>
</dbReference>
<feature type="domain" description="Glycosyltransferase subfamily 4-like N-terminal" evidence="2">
    <location>
        <begin position="76"/>
        <end position="167"/>
    </location>
</feature>
<evidence type="ECO:0000259" key="2">
    <source>
        <dbReference type="Pfam" id="PF13439"/>
    </source>
</evidence>
<dbReference type="STRING" id="1123382.SAMN02745221_01771"/>
<gene>
    <name evidence="3" type="ORF">SAMN02745221_01771</name>
</gene>
<dbReference type="RefSeq" id="WP_073092989.1">
    <property type="nucleotide sequence ID" value="NZ_FQWY01000034.1"/>
</dbReference>
<organism evidence="3 4">
    <name type="scientific">Thermosyntropha lipolytica DSM 11003</name>
    <dbReference type="NCBI Taxonomy" id="1123382"/>
    <lineage>
        <taxon>Bacteria</taxon>
        <taxon>Bacillati</taxon>
        <taxon>Bacillota</taxon>
        <taxon>Clostridia</taxon>
        <taxon>Eubacteriales</taxon>
        <taxon>Syntrophomonadaceae</taxon>
        <taxon>Thermosyntropha</taxon>
    </lineage>
</organism>
<dbReference type="SUPFAM" id="SSF53756">
    <property type="entry name" value="UDP-Glycosyltransferase/glycogen phosphorylase"/>
    <property type="match status" value="1"/>
</dbReference>
<dbReference type="OrthoDB" id="9765330at2"/>
<feature type="domain" description="Glycosyl transferase family 1" evidence="1">
    <location>
        <begin position="180"/>
        <end position="353"/>
    </location>
</feature>
<dbReference type="Pfam" id="PF13439">
    <property type="entry name" value="Glyco_transf_4"/>
    <property type="match status" value="1"/>
</dbReference>
<dbReference type="GO" id="GO:0016757">
    <property type="term" value="F:glycosyltransferase activity"/>
    <property type="evidence" value="ECO:0007669"/>
    <property type="project" value="InterPro"/>
</dbReference>
<proteinExistence type="predicted"/>
<evidence type="ECO:0000259" key="1">
    <source>
        <dbReference type="Pfam" id="PF00534"/>
    </source>
</evidence>